<gene>
    <name evidence="1" type="ORF">DPMN_132203</name>
</gene>
<comment type="caution">
    <text evidence="1">The sequence shown here is derived from an EMBL/GenBank/DDBJ whole genome shotgun (WGS) entry which is preliminary data.</text>
</comment>
<dbReference type="AlphaFoldDB" id="A0A9D4J8N5"/>
<dbReference type="EMBL" id="JAIWYP010000006">
    <property type="protein sequence ID" value="KAH3803931.1"/>
    <property type="molecule type" value="Genomic_DNA"/>
</dbReference>
<keyword evidence="2" id="KW-1185">Reference proteome</keyword>
<sequence>MYQRQSSSRDSGISMVWDPQSLNIMTAHEPAVVIISRFWHLHGVGPSVYEHHAEQTSGLIFEFGTVENERHCSDRKDRMTMQNSKRRKT</sequence>
<reference evidence="1" key="2">
    <citation type="submission" date="2020-11" db="EMBL/GenBank/DDBJ databases">
        <authorList>
            <person name="McCartney M.A."/>
            <person name="Auch B."/>
            <person name="Kono T."/>
            <person name="Mallez S."/>
            <person name="Becker A."/>
            <person name="Gohl D.M."/>
            <person name="Silverstein K.A.T."/>
            <person name="Koren S."/>
            <person name="Bechman K.B."/>
            <person name="Herman A."/>
            <person name="Abrahante J.E."/>
            <person name="Garbe J."/>
        </authorList>
    </citation>
    <scope>NUCLEOTIDE SEQUENCE</scope>
    <source>
        <strain evidence="1">Duluth1</strain>
        <tissue evidence="1">Whole animal</tissue>
    </source>
</reference>
<protein>
    <submittedName>
        <fullName evidence="1">Uncharacterized protein</fullName>
    </submittedName>
</protein>
<evidence type="ECO:0000313" key="1">
    <source>
        <dbReference type="EMBL" id="KAH3803931.1"/>
    </source>
</evidence>
<name>A0A9D4J8N5_DREPO</name>
<proteinExistence type="predicted"/>
<organism evidence="1 2">
    <name type="scientific">Dreissena polymorpha</name>
    <name type="common">Zebra mussel</name>
    <name type="synonym">Mytilus polymorpha</name>
    <dbReference type="NCBI Taxonomy" id="45954"/>
    <lineage>
        <taxon>Eukaryota</taxon>
        <taxon>Metazoa</taxon>
        <taxon>Spiralia</taxon>
        <taxon>Lophotrochozoa</taxon>
        <taxon>Mollusca</taxon>
        <taxon>Bivalvia</taxon>
        <taxon>Autobranchia</taxon>
        <taxon>Heteroconchia</taxon>
        <taxon>Euheterodonta</taxon>
        <taxon>Imparidentia</taxon>
        <taxon>Neoheterodontei</taxon>
        <taxon>Myida</taxon>
        <taxon>Dreissenoidea</taxon>
        <taxon>Dreissenidae</taxon>
        <taxon>Dreissena</taxon>
    </lineage>
</organism>
<dbReference type="Proteomes" id="UP000828390">
    <property type="component" value="Unassembled WGS sequence"/>
</dbReference>
<accession>A0A9D4J8N5</accession>
<reference evidence="1" key="1">
    <citation type="journal article" date="2019" name="bioRxiv">
        <title>The Genome of the Zebra Mussel, Dreissena polymorpha: A Resource for Invasive Species Research.</title>
        <authorList>
            <person name="McCartney M.A."/>
            <person name="Auch B."/>
            <person name="Kono T."/>
            <person name="Mallez S."/>
            <person name="Zhang Y."/>
            <person name="Obille A."/>
            <person name="Becker A."/>
            <person name="Abrahante J.E."/>
            <person name="Garbe J."/>
            <person name="Badalamenti J.P."/>
            <person name="Herman A."/>
            <person name="Mangelson H."/>
            <person name="Liachko I."/>
            <person name="Sullivan S."/>
            <person name="Sone E.D."/>
            <person name="Koren S."/>
            <person name="Silverstein K.A.T."/>
            <person name="Beckman K.B."/>
            <person name="Gohl D.M."/>
        </authorList>
    </citation>
    <scope>NUCLEOTIDE SEQUENCE</scope>
    <source>
        <strain evidence="1">Duluth1</strain>
        <tissue evidence="1">Whole animal</tissue>
    </source>
</reference>
<evidence type="ECO:0000313" key="2">
    <source>
        <dbReference type="Proteomes" id="UP000828390"/>
    </source>
</evidence>